<dbReference type="OrthoDB" id="5348860at2"/>
<dbReference type="PROSITE" id="PS51257">
    <property type="entry name" value="PROKAR_LIPOPROTEIN"/>
    <property type="match status" value="1"/>
</dbReference>
<gene>
    <name evidence="1" type="primary">nlpE_2</name>
    <name evidence="1" type="ORF">NCTC13337_02153</name>
</gene>
<protein>
    <submittedName>
        <fullName evidence="1">Copper homeostasis protein CutF</fullName>
    </submittedName>
</protein>
<evidence type="ECO:0000313" key="2">
    <source>
        <dbReference type="Proteomes" id="UP000254601"/>
    </source>
</evidence>
<proteinExistence type="predicted"/>
<dbReference type="InterPro" id="IPR007298">
    <property type="entry name" value="Cu-R_lipoprotein_NlpE"/>
</dbReference>
<accession>A0A380MYU5</accession>
<dbReference type="Proteomes" id="UP000254601">
    <property type="component" value="Unassembled WGS sequence"/>
</dbReference>
<reference evidence="1 2" key="1">
    <citation type="submission" date="2018-06" db="EMBL/GenBank/DDBJ databases">
        <authorList>
            <consortium name="Pathogen Informatics"/>
            <person name="Doyle S."/>
        </authorList>
    </citation>
    <scope>NUCLEOTIDE SEQUENCE [LARGE SCALE GENOMIC DNA]</scope>
    <source>
        <strain evidence="1 2">NCTC13337</strain>
    </source>
</reference>
<name>A0A380MYU5_9GAMM</name>
<dbReference type="EMBL" id="UHIC01000001">
    <property type="protein sequence ID" value="SUO97073.1"/>
    <property type="molecule type" value="Genomic_DNA"/>
</dbReference>
<organism evidence="1 2">
    <name type="scientific">Suttonella ornithocola</name>
    <dbReference type="NCBI Taxonomy" id="279832"/>
    <lineage>
        <taxon>Bacteria</taxon>
        <taxon>Pseudomonadati</taxon>
        <taxon>Pseudomonadota</taxon>
        <taxon>Gammaproteobacteria</taxon>
        <taxon>Cardiobacteriales</taxon>
        <taxon>Cardiobacteriaceae</taxon>
        <taxon>Suttonella</taxon>
    </lineage>
</organism>
<dbReference type="Pfam" id="PF04170">
    <property type="entry name" value="NlpE"/>
    <property type="match status" value="1"/>
</dbReference>
<keyword evidence="2" id="KW-1185">Reference proteome</keyword>
<dbReference type="AlphaFoldDB" id="A0A380MYU5"/>
<sequence>MKSQSETSVFQPLSKPMKIYPILFTVFFSLSACQHSPTAIDPEHTSENAVDWVGTYRGILPCADCNGIDTVLILSADKHYQLTETYQGHPETFQQKGTFQWLKDGQRIQLDANGDNRQYFVGENRIWMLDSDGHKINGELSKHYQLEKTE</sequence>
<evidence type="ECO:0000313" key="1">
    <source>
        <dbReference type="EMBL" id="SUO97073.1"/>
    </source>
</evidence>
<dbReference type="Gene3D" id="2.40.128.640">
    <property type="match status" value="1"/>
</dbReference>